<dbReference type="Pfam" id="PF02416">
    <property type="entry name" value="TatA_B_E"/>
    <property type="match status" value="1"/>
</dbReference>
<dbReference type="EMBL" id="JBEZNA010000054">
    <property type="protein sequence ID" value="MEU9579747.1"/>
    <property type="molecule type" value="Genomic_DNA"/>
</dbReference>
<evidence type="ECO:0000256" key="5">
    <source>
        <dbReference type="ARBA" id="ARBA00022989"/>
    </source>
</evidence>
<comment type="caution">
    <text evidence="9">The sequence shown here is derived from an EMBL/GenBank/DDBJ whole genome shotgun (WGS) entry which is preliminary data.</text>
</comment>
<keyword evidence="5" id="KW-1133">Transmembrane helix</keyword>
<evidence type="ECO:0000256" key="7">
    <source>
        <dbReference type="ARBA" id="ARBA00023136"/>
    </source>
</evidence>
<feature type="compositionally biased region" description="Basic and acidic residues" evidence="8">
    <location>
        <begin position="42"/>
        <end position="58"/>
    </location>
</feature>
<keyword evidence="4" id="KW-0653">Protein transport</keyword>
<accession>A0ABV3EU68</accession>
<evidence type="ECO:0000256" key="6">
    <source>
        <dbReference type="ARBA" id="ARBA00023010"/>
    </source>
</evidence>
<reference evidence="9 10" key="1">
    <citation type="submission" date="2024-06" db="EMBL/GenBank/DDBJ databases">
        <title>The Natural Products Discovery Center: Release of the First 8490 Sequenced Strains for Exploring Actinobacteria Biosynthetic Diversity.</title>
        <authorList>
            <person name="Kalkreuter E."/>
            <person name="Kautsar S.A."/>
            <person name="Yang D."/>
            <person name="Bader C.D."/>
            <person name="Teijaro C.N."/>
            <person name="Fluegel L."/>
            <person name="Davis C.M."/>
            <person name="Simpson J.R."/>
            <person name="Lauterbach L."/>
            <person name="Steele A.D."/>
            <person name="Gui C."/>
            <person name="Meng S."/>
            <person name="Li G."/>
            <person name="Viehrig K."/>
            <person name="Ye F."/>
            <person name="Su P."/>
            <person name="Kiefer A.F."/>
            <person name="Nichols A."/>
            <person name="Cepeda A.J."/>
            <person name="Yan W."/>
            <person name="Fan B."/>
            <person name="Jiang Y."/>
            <person name="Adhikari A."/>
            <person name="Zheng C.-J."/>
            <person name="Schuster L."/>
            <person name="Cowan T.M."/>
            <person name="Smanski M.J."/>
            <person name="Chevrette M.G."/>
            <person name="De Carvalho L.P.S."/>
            <person name="Shen B."/>
        </authorList>
    </citation>
    <scope>NUCLEOTIDE SEQUENCE [LARGE SCALE GENOMIC DNA]</scope>
    <source>
        <strain evidence="9 10">NPDC048117</strain>
    </source>
</reference>
<protein>
    <submittedName>
        <fullName evidence="9">Twin-arginine translocase TatA/TatE family subunit</fullName>
    </submittedName>
</protein>
<dbReference type="InterPro" id="IPR003369">
    <property type="entry name" value="TatA/B/E"/>
</dbReference>
<evidence type="ECO:0000256" key="4">
    <source>
        <dbReference type="ARBA" id="ARBA00022927"/>
    </source>
</evidence>
<evidence type="ECO:0000256" key="1">
    <source>
        <dbReference type="ARBA" id="ARBA00004167"/>
    </source>
</evidence>
<name>A0ABV3EU68_9ACTN</name>
<evidence type="ECO:0000256" key="8">
    <source>
        <dbReference type="SAM" id="MobiDB-lite"/>
    </source>
</evidence>
<gene>
    <name evidence="9" type="ORF">AB0D95_21150</name>
</gene>
<keyword evidence="6" id="KW-0811">Translocation</keyword>
<feature type="region of interest" description="Disordered" evidence="8">
    <location>
        <begin position="42"/>
        <end position="93"/>
    </location>
</feature>
<keyword evidence="3" id="KW-0812">Transmembrane</keyword>
<keyword evidence="10" id="KW-1185">Reference proteome</keyword>
<dbReference type="RefSeq" id="WP_359274937.1">
    <property type="nucleotide sequence ID" value="NZ_JBEZNA010000054.1"/>
</dbReference>
<organism evidence="9 10">
    <name type="scientific">Streptomyces chilikensis</name>
    <dbReference type="NCBI Taxonomy" id="1194079"/>
    <lineage>
        <taxon>Bacteria</taxon>
        <taxon>Bacillati</taxon>
        <taxon>Actinomycetota</taxon>
        <taxon>Actinomycetes</taxon>
        <taxon>Kitasatosporales</taxon>
        <taxon>Streptomycetaceae</taxon>
        <taxon>Streptomyces</taxon>
    </lineage>
</organism>
<dbReference type="Proteomes" id="UP001551584">
    <property type="component" value="Unassembled WGS sequence"/>
</dbReference>
<evidence type="ECO:0000313" key="10">
    <source>
        <dbReference type="Proteomes" id="UP001551584"/>
    </source>
</evidence>
<dbReference type="Gene3D" id="1.20.5.3310">
    <property type="match status" value="1"/>
</dbReference>
<evidence type="ECO:0000313" key="9">
    <source>
        <dbReference type="EMBL" id="MEU9579747.1"/>
    </source>
</evidence>
<comment type="subcellular location">
    <subcellularLocation>
        <location evidence="1">Membrane</location>
        <topology evidence="1">Single-pass membrane protein</topology>
    </subcellularLocation>
</comment>
<proteinExistence type="predicted"/>
<evidence type="ECO:0000256" key="2">
    <source>
        <dbReference type="ARBA" id="ARBA00022448"/>
    </source>
</evidence>
<keyword evidence="7" id="KW-0472">Membrane</keyword>
<evidence type="ECO:0000256" key="3">
    <source>
        <dbReference type="ARBA" id="ARBA00022692"/>
    </source>
</evidence>
<sequence>MLGLSELAVVLIVVIVLLCARKLPGLARSAGRSARILKAEARAMKEERRKEARAEPRPAETAPSSPPRIVRGEVLPPASDRTGEPERGTAPPR</sequence>
<keyword evidence="2" id="KW-0813">Transport</keyword>